<evidence type="ECO:0000256" key="1">
    <source>
        <dbReference type="SAM" id="MobiDB-lite"/>
    </source>
</evidence>
<keyword evidence="2" id="KW-0472">Membrane</keyword>
<accession>V5ASV8</accession>
<name>V5ASV8_TRYCR</name>
<reference evidence="3 4" key="1">
    <citation type="journal article" date="2014" name="Genome Announc.">
        <title>Trypanosoma cruzi Clone Dm28c Draft Genome Sequence.</title>
        <authorList>
            <person name="Grisard E.C."/>
            <person name="Teixeira S.M."/>
            <person name="de Almeida L.G."/>
            <person name="Stoco P.H."/>
            <person name="Gerber A.L."/>
            <person name="Talavera-Lopez C."/>
            <person name="Lima O.C."/>
            <person name="Andersson B."/>
            <person name="de Vasconcelos A.T."/>
        </authorList>
    </citation>
    <scope>NUCLEOTIDE SEQUENCE [LARGE SCALE GENOMIC DNA]</scope>
    <source>
        <strain evidence="3 4">Dm28c</strain>
    </source>
</reference>
<evidence type="ECO:0008006" key="5">
    <source>
        <dbReference type="Google" id="ProtNLM"/>
    </source>
</evidence>
<feature type="transmembrane region" description="Helical" evidence="2">
    <location>
        <begin position="95"/>
        <end position="117"/>
    </location>
</feature>
<feature type="region of interest" description="Disordered" evidence="1">
    <location>
        <begin position="1"/>
        <end position="35"/>
    </location>
</feature>
<evidence type="ECO:0000313" key="4">
    <source>
        <dbReference type="Proteomes" id="UP000017861"/>
    </source>
</evidence>
<sequence>MTRDTQQYQKTPPIKRAIQRSQPTVTAAPRSPTPPPLFCFFLLLRVRLLLRWWPRESECERAVHRPHTHASFSLSVCVFCFTGVMRVCVRWSSHASAFCFVFLFDFVVECTHSMALFY</sequence>
<proteinExistence type="predicted"/>
<protein>
    <recommendedName>
        <fullName evidence="5">Mucin TcMUCII</fullName>
    </recommendedName>
</protein>
<gene>
    <name evidence="3" type="ORF">TCDM_13392</name>
</gene>
<keyword evidence="2" id="KW-1133">Transmembrane helix</keyword>
<organism evidence="3 4">
    <name type="scientific">Trypanosoma cruzi Dm28c</name>
    <dbReference type="NCBI Taxonomy" id="1416333"/>
    <lineage>
        <taxon>Eukaryota</taxon>
        <taxon>Discoba</taxon>
        <taxon>Euglenozoa</taxon>
        <taxon>Kinetoplastea</taxon>
        <taxon>Metakinetoplastina</taxon>
        <taxon>Trypanosomatida</taxon>
        <taxon>Trypanosomatidae</taxon>
        <taxon>Trypanosoma</taxon>
        <taxon>Schizotrypanum</taxon>
    </lineage>
</organism>
<evidence type="ECO:0000256" key="2">
    <source>
        <dbReference type="SAM" id="Phobius"/>
    </source>
</evidence>
<comment type="caution">
    <text evidence="3">The sequence shown here is derived from an EMBL/GenBank/DDBJ whole genome shotgun (WGS) entry which is preliminary data.</text>
</comment>
<feature type="compositionally biased region" description="Polar residues" evidence="1">
    <location>
        <begin position="1"/>
        <end position="10"/>
    </location>
</feature>
<dbReference type="VEuPathDB" id="TriTrypDB:TCDM_13392"/>
<dbReference type="EMBL" id="AYLP01000989">
    <property type="protein sequence ID" value="ESS55153.1"/>
    <property type="molecule type" value="Genomic_DNA"/>
</dbReference>
<evidence type="ECO:0000313" key="3">
    <source>
        <dbReference type="EMBL" id="ESS55153.1"/>
    </source>
</evidence>
<dbReference type="AlphaFoldDB" id="V5ASV8"/>
<dbReference type="OrthoDB" id="10430016at2759"/>
<keyword evidence="2" id="KW-0812">Transmembrane</keyword>
<dbReference type="Proteomes" id="UP000017861">
    <property type="component" value="Unassembled WGS sequence"/>
</dbReference>